<evidence type="ECO:0000313" key="3">
    <source>
        <dbReference type="Proteomes" id="UP000076871"/>
    </source>
</evidence>
<evidence type="ECO:0000256" key="1">
    <source>
        <dbReference type="SAM" id="MobiDB-lite"/>
    </source>
</evidence>
<feature type="region of interest" description="Disordered" evidence="1">
    <location>
        <begin position="414"/>
        <end position="488"/>
    </location>
</feature>
<evidence type="ECO:0000313" key="2">
    <source>
        <dbReference type="EMBL" id="KZT03482.1"/>
    </source>
</evidence>
<protein>
    <submittedName>
        <fullName evidence="2">Uncharacterized protein</fullName>
    </submittedName>
</protein>
<dbReference type="InParanoid" id="A0A165CV43"/>
<dbReference type="GeneID" id="63828702"/>
<organism evidence="2 3">
    <name type="scientific">Laetiporus sulphureus 93-53</name>
    <dbReference type="NCBI Taxonomy" id="1314785"/>
    <lineage>
        <taxon>Eukaryota</taxon>
        <taxon>Fungi</taxon>
        <taxon>Dikarya</taxon>
        <taxon>Basidiomycota</taxon>
        <taxon>Agaricomycotina</taxon>
        <taxon>Agaricomycetes</taxon>
        <taxon>Polyporales</taxon>
        <taxon>Laetiporus</taxon>
    </lineage>
</organism>
<dbReference type="CDD" id="cd22191">
    <property type="entry name" value="DPBB_RlpA_EXP_N-like"/>
    <property type="match status" value="1"/>
</dbReference>
<feature type="region of interest" description="Disordered" evidence="1">
    <location>
        <begin position="173"/>
        <end position="217"/>
    </location>
</feature>
<dbReference type="Proteomes" id="UP000076871">
    <property type="component" value="Unassembled WGS sequence"/>
</dbReference>
<dbReference type="RefSeq" id="XP_040761222.1">
    <property type="nucleotide sequence ID" value="XM_040911674.1"/>
</dbReference>
<dbReference type="AlphaFoldDB" id="A0A165CV43"/>
<accession>A0A165CV43</accession>
<sequence length="558" mass="60838">MISFNGKTATAMIMDEWRPGRPEGGLDFSESLFQYFSNLNVGVLTGEWCTLSPIGRAAAWYAERYWSISEGSAREDDVDQGSCEVEHAPASSLHLDDTPSSDSSMMAARTALHGVPPSAARSPEALSSTLMAYVQQFRRSLAASPTELESLGQLPFGPQRRGRRLVRRSPIAFEEPADEPDTFPDSGPANDADTKEKDELVDELEGEKEIEPASEPEAVTSALLHTAVPSVAPLLTGLAEEPANEPSDGTRLPTLVYAMSSSSASRMLPVPRLLRCGRHEELLHVRVRAHRARAKTKRRFWSRKGIPNPDDTTGWIPLRELYERRGWRIPDEPSLDELSHSRRAFKEYDDQIRALNKSGVNLKATMEEYKELRSGRHVPRRAVPLLGTTPIIGPSSEVNATGSLVKVSFNAPEPKAPVVKTPFNTRGTKRVNPTDAEDEAPSSRRSRHALHGTTSKASPSSAPVTVKKDKGVSKPQAGPFSSRAGPSKRSFPAAIGTIPFVSIPPAPYPTQFSAVSPPTASSSSTITPSANFVEINGQKVPKDLVMMLVEWAKHQATE</sequence>
<dbReference type="EMBL" id="KV427643">
    <property type="protein sequence ID" value="KZT03482.1"/>
    <property type="molecule type" value="Genomic_DNA"/>
</dbReference>
<keyword evidence="3" id="KW-1185">Reference proteome</keyword>
<proteinExistence type="predicted"/>
<feature type="compositionally biased region" description="Acidic residues" evidence="1">
    <location>
        <begin position="199"/>
        <end position="214"/>
    </location>
</feature>
<name>A0A165CV43_9APHY</name>
<gene>
    <name evidence="2" type="ORF">LAESUDRAFT_751555</name>
</gene>
<feature type="compositionally biased region" description="Polar residues" evidence="1">
    <location>
        <begin position="452"/>
        <end position="463"/>
    </location>
</feature>
<reference evidence="2 3" key="1">
    <citation type="journal article" date="2016" name="Mol. Biol. Evol.">
        <title>Comparative Genomics of Early-Diverging Mushroom-Forming Fungi Provides Insights into the Origins of Lignocellulose Decay Capabilities.</title>
        <authorList>
            <person name="Nagy L.G."/>
            <person name="Riley R."/>
            <person name="Tritt A."/>
            <person name="Adam C."/>
            <person name="Daum C."/>
            <person name="Floudas D."/>
            <person name="Sun H."/>
            <person name="Yadav J.S."/>
            <person name="Pangilinan J."/>
            <person name="Larsson K.H."/>
            <person name="Matsuura K."/>
            <person name="Barry K."/>
            <person name="Labutti K."/>
            <person name="Kuo R."/>
            <person name="Ohm R.A."/>
            <person name="Bhattacharya S.S."/>
            <person name="Shirouzu T."/>
            <person name="Yoshinaga Y."/>
            <person name="Martin F.M."/>
            <person name="Grigoriev I.V."/>
            <person name="Hibbett D.S."/>
        </authorList>
    </citation>
    <scope>NUCLEOTIDE SEQUENCE [LARGE SCALE GENOMIC DNA]</scope>
    <source>
        <strain evidence="2 3">93-53</strain>
    </source>
</reference>